<dbReference type="KEGG" id="maqe:RJ40_12380"/>
<reference evidence="1" key="2">
    <citation type="submission" date="2019-02" db="EMBL/GenBank/DDBJ databases">
        <authorList>
            <person name="Chen S.-C."/>
            <person name="Chien H.-H."/>
            <person name="Lai M.-C."/>
        </authorList>
    </citation>
    <scope>NUCLEOTIDE SEQUENCE</scope>
    <source>
        <strain evidence="1">N2F9704</strain>
    </source>
</reference>
<reference evidence="1" key="1">
    <citation type="journal article" date="2001" name="Int. J. Syst. Evol. Microbiol.">
        <title>Methanofollis aquaemaris sp. nov., a methanogen isolated from an aquaculture fish pond.</title>
        <authorList>
            <person name="Lai M.C."/>
            <person name="Chen S.C."/>
        </authorList>
    </citation>
    <scope>NUCLEOTIDE SEQUENCE</scope>
    <source>
        <strain evidence="1">N2F9704</strain>
    </source>
</reference>
<evidence type="ECO:0000313" key="1">
    <source>
        <dbReference type="EMBL" id="QSZ68233.1"/>
    </source>
</evidence>
<name>A0A8A3S8K1_9EURY</name>
<organism evidence="1 2">
    <name type="scientific">Methanofollis aquaemaris</name>
    <dbReference type="NCBI Taxonomy" id="126734"/>
    <lineage>
        <taxon>Archaea</taxon>
        <taxon>Methanobacteriati</taxon>
        <taxon>Methanobacteriota</taxon>
        <taxon>Stenosarchaea group</taxon>
        <taxon>Methanomicrobia</taxon>
        <taxon>Methanomicrobiales</taxon>
        <taxon>Methanomicrobiaceae</taxon>
        <taxon>Methanofollis</taxon>
    </lineage>
</organism>
<dbReference type="RefSeq" id="WP_265581186.1">
    <property type="nucleotide sequence ID" value="NZ_CP036172.1"/>
</dbReference>
<dbReference type="GeneID" id="76425181"/>
<dbReference type="AlphaFoldDB" id="A0A8A3S8K1"/>
<proteinExistence type="predicted"/>
<evidence type="ECO:0000313" key="2">
    <source>
        <dbReference type="Proteomes" id="UP001042704"/>
    </source>
</evidence>
<dbReference type="PANTHER" id="PTHR40705:SF2">
    <property type="entry name" value="DUF1743 DOMAIN-CONTAINING PROTEIN"/>
    <property type="match status" value="1"/>
</dbReference>
<protein>
    <submittedName>
        <fullName evidence="1">Sugar-specific transcriptional regulator TrmB</fullName>
    </submittedName>
</protein>
<accession>A0A8A3S8K1</accession>
<gene>
    <name evidence="1" type="ORF">RJ40_12380</name>
</gene>
<dbReference type="Proteomes" id="UP001042704">
    <property type="component" value="Chromosome"/>
</dbReference>
<dbReference type="PANTHER" id="PTHR40705">
    <property type="entry name" value="TRNA(ILE2) 2-AGMATINYLCYTIDINE SYNTHETASE TIAS"/>
    <property type="match status" value="1"/>
</dbReference>
<sequence length="373" mass="40077">MSRVIERRRELLAVMRRLTLERGHFTVPEVMELCTLPRSTVQDWVTRLFEEGCIVQKEERRGRHPAIYAAASALPASACRRIFTTVDGDLVECYHECMSSGCAAFCAYHHALAGGPLLHVQRDGTLLRECGVISEHDGVEIGLAPLPAVGVVGIRREGDEIVQRIRCVGGPAYSLTDQMAEAEGVCGVEARQRGQTIEGEVRTRALVHLGIGVDDTDAPGGGATFALALALLQHLSTIRGVIPIGHQVAMLKPDLPERTAGNSCSYIELAVEPMKVEEVTERAVRFVSAEALSPEWGVAVREGFRLLPALRGFGVRARSVRVTQDEARNLAAESGILLQGGRGVVGALAAVALRGVPVGALLDPFAGIDEGMR</sequence>
<dbReference type="EMBL" id="CP036172">
    <property type="protein sequence ID" value="QSZ68233.1"/>
    <property type="molecule type" value="Genomic_DNA"/>
</dbReference>
<keyword evidence="2" id="KW-1185">Reference proteome</keyword>
<dbReference type="Gene3D" id="3.30.70.2200">
    <property type="match status" value="1"/>
</dbReference>